<evidence type="ECO:0000256" key="1">
    <source>
        <dbReference type="SAM" id="MobiDB-lite"/>
    </source>
</evidence>
<reference evidence="3 4" key="1">
    <citation type="submission" date="2020-05" db="EMBL/GenBank/DDBJ databases">
        <title>Horizontal transmission and recombination maintain forever young bacterial symbiont genomes.</title>
        <authorList>
            <person name="Russell S.L."/>
            <person name="Pepper-Tunick E."/>
            <person name="Svedberg J."/>
            <person name="Byrne A."/>
            <person name="Ruelas Castillo J."/>
            <person name="Vollmers C."/>
            <person name="Beinart R.A."/>
            <person name="Corbett-Detig R."/>
        </authorList>
    </citation>
    <scope>NUCLEOTIDE SEQUENCE [LARGE SCALE GENOMIC DNA]</scope>
    <source>
        <strain evidence="3">Santa_Monica_outfall</strain>
    </source>
</reference>
<evidence type="ECO:0000313" key="3">
    <source>
        <dbReference type="EMBL" id="QKQ25108.1"/>
    </source>
</evidence>
<protein>
    <submittedName>
        <fullName evidence="3">Inverse autotransporter beta domain-containing protein</fullName>
    </submittedName>
</protein>
<evidence type="ECO:0000313" key="4">
    <source>
        <dbReference type="Proteomes" id="UP000509658"/>
    </source>
</evidence>
<dbReference type="KEGG" id="rev:HUE57_01520"/>
<sequence length="484" mass="52576">MLPRKSVIATAVATAIVTNSMTNIARAEDFQANVEVFLSPGDPRHRGGIAAMVPFRKNNDSMSFVDGRFWLDDNTASEYNLAFGHRWFNSNRSSIFGLFGAFDHRKSSTDRDHNQLTAGAEMLMDDWELRGNYYYPLSDRYLVGVGGTNGSFSGNKLYANGIFEEALEGLDIEAGRSFALHGIGLDENWIHIGGYHFEGDAAGDVDGVSLRLTSFLRKNLSIGLAAQDDDLFGSEIRGEIRYSFGRASGGGKRTLSERMMQLVHRDIDVKTTAGVPDHLRTDLNSTVDVSPGAGVIHIDSSSEESTEDGSYEYPYKTIANCKAGDCGTTDNAMIYVHEGDSDDDASAYDTGAGWTLRDGQMLIGEGFDLYGIGGDGDYRRSPRQTVMISLWSPSQTVTRLPVSNSTTITPLLTVQAVTVLPLSTRRMSVRSTSTTTASSISTWRAVKETSTVLRSALHASRAAPPPVRSATTNADRHGERSEGG</sequence>
<proteinExistence type="predicted"/>
<evidence type="ECO:0000259" key="2">
    <source>
        <dbReference type="Pfam" id="PF11924"/>
    </source>
</evidence>
<name>A0A6N0HS35_9GAMM</name>
<organism evidence="3 4">
    <name type="scientific">Candidatus Reidiella endopervernicosa</name>
    <dbReference type="NCBI Taxonomy" id="2738883"/>
    <lineage>
        <taxon>Bacteria</taxon>
        <taxon>Pseudomonadati</taxon>
        <taxon>Pseudomonadota</taxon>
        <taxon>Gammaproteobacteria</taxon>
        <taxon>Candidatus Reidiella</taxon>
    </lineage>
</organism>
<feature type="compositionally biased region" description="Basic and acidic residues" evidence="1">
    <location>
        <begin position="474"/>
        <end position="484"/>
    </location>
</feature>
<keyword evidence="4" id="KW-1185">Reference proteome</keyword>
<dbReference type="Pfam" id="PF11924">
    <property type="entry name" value="IAT_beta"/>
    <property type="match status" value="1"/>
</dbReference>
<feature type="region of interest" description="Disordered" evidence="1">
    <location>
        <begin position="456"/>
        <end position="484"/>
    </location>
</feature>
<accession>A0A6N0HS35</accession>
<dbReference type="EMBL" id="CP054491">
    <property type="protein sequence ID" value="QKQ25108.1"/>
    <property type="molecule type" value="Genomic_DNA"/>
</dbReference>
<dbReference type="InterPro" id="IPR024519">
    <property type="entry name" value="IAT_beta"/>
</dbReference>
<dbReference type="Gene3D" id="2.40.160.160">
    <property type="entry name" value="Inverse autotransporter, beta-domain"/>
    <property type="match status" value="1"/>
</dbReference>
<dbReference type="AlphaFoldDB" id="A0A6N0HS35"/>
<gene>
    <name evidence="3" type="ORF">HUE57_01520</name>
</gene>
<feature type="domain" description="Inverse autotransporter beta-domain" evidence="2">
    <location>
        <begin position="44"/>
        <end position="140"/>
    </location>
</feature>
<dbReference type="Proteomes" id="UP000509658">
    <property type="component" value="Chromosome"/>
</dbReference>
<dbReference type="InterPro" id="IPR038177">
    <property type="entry name" value="IAT_beta_sf"/>
</dbReference>